<evidence type="ECO:0000256" key="13">
    <source>
        <dbReference type="PIRSR" id="PIRSR637460-1"/>
    </source>
</evidence>
<gene>
    <name evidence="18" type="ORF">FNX44_015865</name>
    <name evidence="17" type="ORF">H3147_08510</name>
</gene>
<dbReference type="Proteomes" id="UP000517765">
    <property type="component" value="Unassembled WGS sequence"/>
</dbReference>
<evidence type="ECO:0000256" key="10">
    <source>
        <dbReference type="ARBA" id="ARBA00022963"/>
    </source>
</evidence>
<evidence type="ECO:0000256" key="9">
    <source>
        <dbReference type="ARBA" id="ARBA00022801"/>
    </source>
</evidence>
<keyword evidence="8" id="KW-0732">Signal</keyword>
<evidence type="ECO:0000256" key="2">
    <source>
        <dbReference type="ARBA" id="ARBA00004613"/>
    </source>
</evidence>
<dbReference type="EMBL" id="VJYK02000159">
    <property type="protein sequence ID" value="MQS03318.1"/>
    <property type="molecule type" value="Genomic_DNA"/>
</dbReference>
<keyword evidence="12 14" id="KW-1015">Disulfide bond</keyword>
<name>A0A5P0YSR5_9ACTN</name>
<dbReference type="GO" id="GO:0004806">
    <property type="term" value="F:triacylglycerol lipase activity"/>
    <property type="evidence" value="ECO:0007669"/>
    <property type="project" value="UniProtKB-EC"/>
</dbReference>
<keyword evidence="10" id="KW-0442">Lipid degradation</keyword>
<dbReference type="PANTHER" id="PTHR37981:SF1">
    <property type="entry name" value="SGNH HYDROLASE-TYPE ESTERASE DOMAIN-CONTAINING PROTEIN"/>
    <property type="match status" value="1"/>
</dbReference>
<dbReference type="SUPFAM" id="SSF52266">
    <property type="entry name" value="SGNH hydrolase"/>
    <property type="match status" value="1"/>
</dbReference>
<sequence length="348" mass="36520">MPAQLEVAGRRRATGARNARALPDAHDHTHLEAGATRKGELLHPSAYLFPNTWHGHFSSPVSAATTYGTGVPPPHPHWEVQLRVPRFLTISAAVAALLALPAFTGTAAASTDAAAVNYVAVGDSYSSGVGAGSYDSGSGDCKRSNRAYPVLWKNANSPASFHFTACSGARTNDVVNNQLGPVNSATTLVSVSVGGNDAGFADVMTTCVLQGESACVRKSEEARAYARNTLPGRLDTVYNAIKGKGPNARVVVLGYPRLYKLGGSCWAGLSERSRAALNAAADELNEVTAKRAADHGFTFGDVRPTFTGHELCSGDPWLRSVTIPLNESYHPNAAGQSGGYYPVLARVA</sequence>
<comment type="catalytic activity">
    <reaction evidence="1">
        <text>a triacylglycerol + H2O = a diacylglycerol + a fatty acid + H(+)</text>
        <dbReference type="Rhea" id="RHEA:12044"/>
        <dbReference type="ChEBI" id="CHEBI:15377"/>
        <dbReference type="ChEBI" id="CHEBI:15378"/>
        <dbReference type="ChEBI" id="CHEBI:17855"/>
        <dbReference type="ChEBI" id="CHEBI:18035"/>
        <dbReference type="ChEBI" id="CHEBI:28868"/>
        <dbReference type="EC" id="3.1.1.3"/>
    </reaction>
</comment>
<feature type="domain" description="SGNH hydrolase-type esterase" evidence="16">
    <location>
        <begin position="120"/>
        <end position="336"/>
    </location>
</feature>
<dbReference type="InterPro" id="IPR036514">
    <property type="entry name" value="SGNH_hydro_sf"/>
</dbReference>
<evidence type="ECO:0000259" key="16">
    <source>
        <dbReference type="Pfam" id="PF13472"/>
    </source>
</evidence>
<reference evidence="18 19" key="1">
    <citation type="submission" date="2019-10" db="EMBL/GenBank/DDBJ databases">
        <title>Streptomyces sp. nov., a novel actinobacterium isolated from alkaline environment.</title>
        <authorList>
            <person name="Golinska P."/>
        </authorList>
    </citation>
    <scope>NUCLEOTIDE SEQUENCE [LARGE SCALE GENOMIC DNA]</scope>
    <source>
        <strain evidence="18 19">OF1</strain>
    </source>
</reference>
<dbReference type="Proteomes" id="UP000320857">
    <property type="component" value="Unassembled WGS sequence"/>
</dbReference>
<evidence type="ECO:0000256" key="5">
    <source>
        <dbReference type="ARBA" id="ARBA00013279"/>
    </source>
</evidence>
<evidence type="ECO:0000256" key="1">
    <source>
        <dbReference type="ARBA" id="ARBA00001024"/>
    </source>
</evidence>
<evidence type="ECO:0000256" key="15">
    <source>
        <dbReference type="SAM" id="MobiDB-lite"/>
    </source>
</evidence>
<reference evidence="20" key="2">
    <citation type="submission" date="2020-05" db="EMBL/GenBank/DDBJ databases">
        <title>Classification of alakaliphilic streptomycetes isolated from an alkaline soil next to Lonar Crater, India and a proposal for the recognition of Streptomyces alkaliterrae sp. nov.</title>
        <authorList>
            <person name="Golinska P."/>
        </authorList>
    </citation>
    <scope>NUCLEOTIDE SEQUENCE [LARGE SCALE GENOMIC DNA]</scope>
    <source>
        <strain evidence="20">OF8</strain>
    </source>
</reference>
<evidence type="ECO:0000256" key="6">
    <source>
        <dbReference type="ARBA" id="ARBA00022487"/>
    </source>
</evidence>
<dbReference type="GO" id="GO:0005576">
    <property type="term" value="C:extracellular region"/>
    <property type="evidence" value="ECO:0007669"/>
    <property type="project" value="UniProtKB-SubCell"/>
</dbReference>
<feature type="active site" evidence="13">
    <location>
        <position position="330"/>
    </location>
</feature>
<feature type="region of interest" description="Disordered" evidence="15">
    <location>
        <begin position="1"/>
        <end position="20"/>
    </location>
</feature>
<evidence type="ECO:0000313" key="19">
    <source>
        <dbReference type="Proteomes" id="UP000320857"/>
    </source>
</evidence>
<comment type="caution">
    <text evidence="18">The sequence shown here is derived from an EMBL/GenBank/DDBJ whole genome shotgun (WGS) entry which is preliminary data.</text>
</comment>
<keyword evidence="9 17" id="KW-0378">Hydrolase</keyword>
<dbReference type="FunFam" id="3.40.50.1110:FF:000018">
    <property type="entry name" value="Lipase 1"/>
    <property type="match status" value="1"/>
</dbReference>
<comment type="subunit">
    <text evidence="4">Monomer.</text>
</comment>
<dbReference type="CDD" id="cd01823">
    <property type="entry name" value="SEST_like"/>
    <property type="match status" value="1"/>
</dbReference>
<evidence type="ECO:0000256" key="8">
    <source>
        <dbReference type="ARBA" id="ARBA00022729"/>
    </source>
</evidence>
<evidence type="ECO:0000256" key="4">
    <source>
        <dbReference type="ARBA" id="ARBA00011245"/>
    </source>
</evidence>
<feature type="active site" description="Nucleophile" evidence="13">
    <location>
        <position position="124"/>
    </location>
</feature>
<accession>A0A5P0YSR5</accession>
<dbReference type="EMBL" id="JABJXA010000035">
    <property type="protein sequence ID" value="MBB1258872.1"/>
    <property type="molecule type" value="Genomic_DNA"/>
</dbReference>
<dbReference type="Gene3D" id="3.40.50.1110">
    <property type="entry name" value="SGNH hydrolase"/>
    <property type="match status" value="1"/>
</dbReference>
<feature type="disulfide bond" evidence="14">
    <location>
        <begin position="207"/>
        <end position="215"/>
    </location>
</feature>
<evidence type="ECO:0000256" key="3">
    <source>
        <dbReference type="ARBA" id="ARBA00008668"/>
    </source>
</evidence>
<evidence type="ECO:0000313" key="17">
    <source>
        <dbReference type="EMBL" id="MBB1258872.1"/>
    </source>
</evidence>
<evidence type="ECO:0000256" key="11">
    <source>
        <dbReference type="ARBA" id="ARBA00023098"/>
    </source>
</evidence>
<keyword evidence="6" id="KW-0719">Serine esterase</keyword>
<comment type="similarity">
    <text evidence="3">Belongs to the 'GDSL' lipolytic enzyme family.</text>
</comment>
<dbReference type="GO" id="GO:0019433">
    <property type="term" value="P:triglyceride catabolic process"/>
    <property type="evidence" value="ECO:0007669"/>
    <property type="project" value="TreeGrafter"/>
</dbReference>
<dbReference type="OrthoDB" id="5503950at2"/>
<organism evidence="18 19">
    <name type="scientific">Streptomyces alkaliterrae</name>
    <dbReference type="NCBI Taxonomy" id="2213162"/>
    <lineage>
        <taxon>Bacteria</taxon>
        <taxon>Bacillati</taxon>
        <taxon>Actinomycetota</taxon>
        <taxon>Actinomycetes</taxon>
        <taxon>Kitasatosporales</taxon>
        <taxon>Streptomycetaceae</taxon>
        <taxon>Streptomyces</taxon>
    </lineage>
</organism>
<keyword evidence="11" id="KW-0443">Lipid metabolism</keyword>
<dbReference type="PANTHER" id="PTHR37981">
    <property type="entry name" value="LIPASE 2"/>
    <property type="match status" value="1"/>
</dbReference>
<dbReference type="InterPro" id="IPR013830">
    <property type="entry name" value="SGNH_hydro"/>
</dbReference>
<keyword evidence="7" id="KW-0964">Secreted</keyword>
<evidence type="ECO:0000256" key="14">
    <source>
        <dbReference type="PIRSR" id="PIRSR637460-2"/>
    </source>
</evidence>
<proteinExistence type="inferred from homology"/>
<keyword evidence="19" id="KW-1185">Reference proteome</keyword>
<feature type="disulfide bond" evidence="14">
    <location>
        <begin position="265"/>
        <end position="312"/>
    </location>
</feature>
<feature type="disulfide bond" evidence="14">
    <location>
        <begin position="141"/>
        <end position="166"/>
    </location>
</feature>
<evidence type="ECO:0000256" key="7">
    <source>
        <dbReference type="ARBA" id="ARBA00022525"/>
    </source>
</evidence>
<evidence type="ECO:0000313" key="18">
    <source>
        <dbReference type="EMBL" id="MQS03318.1"/>
    </source>
</evidence>
<dbReference type="EC" id="3.1.1.3" evidence="5"/>
<dbReference type="InterPro" id="IPR037460">
    <property type="entry name" value="SEST-like"/>
</dbReference>
<dbReference type="AlphaFoldDB" id="A0A5P0YSR5"/>
<evidence type="ECO:0000313" key="20">
    <source>
        <dbReference type="Proteomes" id="UP000517765"/>
    </source>
</evidence>
<comment type="subcellular location">
    <subcellularLocation>
        <location evidence="2">Secreted</location>
    </subcellularLocation>
</comment>
<reference evidence="17" key="3">
    <citation type="journal article" name="Syst. Appl. Microbiol.">
        <title>Streptomyces alkaliterrae sp. nov., isolated from an alkaline soil, and emended descriptions of Streptomyces alkaliphilus, Streptomyces calidiresistens and Streptomyces durbertensis.</title>
        <authorList>
            <person name="Swiecimska M."/>
            <person name="Golinska P."/>
            <person name="Nouioui I."/>
            <person name="Wypij M."/>
            <person name="Rai M."/>
            <person name="Sangal V."/>
            <person name="Goodfellow M."/>
        </authorList>
    </citation>
    <scope>NUCLEOTIDE SEQUENCE</scope>
    <source>
        <strain evidence="17">OF8</strain>
    </source>
</reference>
<dbReference type="Pfam" id="PF13472">
    <property type="entry name" value="Lipase_GDSL_2"/>
    <property type="match status" value="1"/>
</dbReference>
<dbReference type="GO" id="GO:0106435">
    <property type="term" value="F:carboxylesterase activity"/>
    <property type="evidence" value="ECO:0007669"/>
    <property type="project" value="UniProtKB-ARBA"/>
</dbReference>
<evidence type="ECO:0000256" key="12">
    <source>
        <dbReference type="ARBA" id="ARBA00023157"/>
    </source>
</evidence>
<protein>
    <recommendedName>
        <fullName evidence="5">triacylglycerol lipase</fullName>
        <ecNumber evidence="5">3.1.1.3</ecNumber>
    </recommendedName>
</protein>